<gene>
    <name evidence="3" type="ORF">E6G98_06550</name>
    <name evidence="2" type="ORF">E6G99_09425</name>
</gene>
<keyword evidence="2" id="KW-0808">Transferase</keyword>
<dbReference type="CDD" id="cd04186">
    <property type="entry name" value="GT_2_like_c"/>
    <property type="match status" value="1"/>
</dbReference>
<dbReference type="InterPro" id="IPR029044">
    <property type="entry name" value="Nucleotide-diphossugar_trans"/>
</dbReference>
<evidence type="ECO:0000313" key="5">
    <source>
        <dbReference type="Proteomes" id="UP000318661"/>
    </source>
</evidence>
<evidence type="ECO:0000313" key="2">
    <source>
        <dbReference type="EMBL" id="TMJ06082.1"/>
    </source>
</evidence>
<evidence type="ECO:0000313" key="3">
    <source>
        <dbReference type="EMBL" id="TMJ10843.1"/>
    </source>
</evidence>
<dbReference type="Proteomes" id="UP000315217">
    <property type="component" value="Unassembled WGS sequence"/>
</dbReference>
<sequence length="301" mass="34215">MDRLDLAVVIVTFNTRDLVLQCLQSVCEDADRTNRPYRMIVVDNASTDETATAIRDAFPQVRLIENSANTGPARAFNQGLLACADSDFVLLMNSDIKVLPGTLDPMMDYLESHPHIAGVSVRLINPDGSPQKFRTSFGVNLWPGRFDRVFPITFFGTTFHLGRRSTYDEGRVGLFDENYYFFNEDLDWSIRAHRQGLVFHFLPDLPVIHYRGRGQAQNRDRILGDLYQANLRLYAKFLGRSWARLAYVIQTAQLLGKLTHLRLVGKHNSPDAAAYRLALEKQHHFMSSLRRGAALADQLDK</sequence>
<proteinExistence type="predicted"/>
<reference evidence="4 5" key="1">
    <citation type="journal article" date="2019" name="Nat. Microbiol.">
        <title>Mediterranean grassland soil C-N compound turnover is dependent on rainfall and depth, and is mediated by genomically divergent microorganisms.</title>
        <authorList>
            <person name="Diamond S."/>
            <person name="Andeer P.F."/>
            <person name="Li Z."/>
            <person name="Crits-Christoph A."/>
            <person name="Burstein D."/>
            <person name="Anantharaman K."/>
            <person name="Lane K.R."/>
            <person name="Thomas B.C."/>
            <person name="Pan C."/>
            <person name="Northen T.R."/>
            <person name="Banfield J.F."/>
        </authorList>
    </citation>
    <scope>NUCLEOTIDE SEQUENCE [LARGE SCALE GENOMIC DNA]</scope>
    <source>
        <strain evidence="3">NP_1</strain>
        <strain evidence="2">NP_2</strain>
    </source>
</reference>
<dbReference type="PANTHER" id="PTHR43179">
    <property type="entry name" value="RHAMNOSYLTRANSFERASE WBBL"/>
    <property type="match status" value="1"/>
</dbReference>
<dbReference type="EMBL" id="VBAI01000093">
    <property type="protein sequence ID" value="TMJ10843.1"/>
    <property type="molecule type" value="Genomic_DNA"/>
</dbReference>
<evidence type="ECO:0000313" key="4">
    <source>
        <dbReference type="Proteomes" id="UP000315217"/>
    </source>
</evidence>
<feature type="domain" description="Glycosyltransferase 2-like" evidence="1">
    <location>
        <begin position="8"/>
        <end position="164"/>
    </location>
</feature>
<name>A0A537LDU6_9BACT</name>
<dbReference type="Gene3D" id="3.90.550.10">
    <property type="entry name" value="Spore Coat Polysaccharide Biosynthesis Protein SpsA, Chain A"/>
    <property type="match status" value="1"/>
</dbReference>
<dbReference type="Pfam" id="PF00535">
    <property type="entry name" value="Glycos_transf_2"/>
    <property type="match status" value="1"/>
</dbReference>
<dbReference type="PANTHER" id="PTHR43179:SF7">
    <property type="entry name" value="RHAMNOSYLTRANSFERASE WBBL"/>
    <property type="match status" value="1"/>
</dbReference>
<accession>A0A537LDU6</accession>
<comment type="caution">
    <text evidence="2">The sequence shown here is derived from an EMBL/GenBank/DDBJ whole genome shotgun (WGS) entry which is preliminary data.</text>
</comment>
<evidence type="ECO:0000259" key="1">
    <source>
        <dbReference type="Pfam" id="PF00535"/>
    </source>
</evidence>
<organism evidence="2 5">
    <name type="scientific">Candidatus Segetimicrobium genomatis</name>
    <dbReference type="NCBI Taxonomy" id="2569760"/>
    <lineage>
        <taxon>Bacteria</taxon>
        <taxon>Bacillati</taxon>
        <taxon>Candidatus Sysuimicrobiota</taxon>
        <taxon>Candidatus Sysuimicrobiia</taxon>
        <taxon>Candidatus Sysuimicrobiales</taxon>
        <taxon>Candidatus Segetimicrobiaceae</taxon>
        <taxon>Candidatus Segetimicrobium</taxon>
    </lineage>
</organism>
<dbReference type="GO" id="GO:0016740">
    <property type="term" value="F:transferase activity"/>
    <property type="evidence" value="ECO:0007669"/>
    <property type="project" value="UniProtKB-KW"/>
</dbReference>
<dbReference type="SUPFAM" id="SSF53448">
    <property type="entry name" value="Nucleotide-diphospho-sugar transferases"/>
    <property type="match status" value="1"/>
</dbReference>
<protein>
    <submittedName>
        <fullName evidence="2">Glycosyltransferase family 2 protein</fullName>
    </submittedName>
</protein>
<dbReference type="Proteomes" id="UP000318661">
    <property type="component" value="Unassembled WGS sequence"/>
</dbReference>
<dbReference type="EMBL" id="VBAJ01000236">
    <property type="protein sequence ID" value="TMJ06082.1"/>
    <property type="molecule type" value="Genomic_DNA"/>
</dbReference>
<dbReference type="InterPro" id="IPR001173">
    <property type="entry name" value="Glyco_trans_2-like"/>
</dbReference>
<dbReference type="AlphaFoldDB" id="A0A537LDU6"/>